<dbReference type="PANTHER" id="PTHR46603">
    <property type="entry name" value="ABSCISSION/NOCUT CHECKPOINT REGULATOR"/>
    <property type="match status" value="1"/>
</dbReference>
<feature type="domain" description="FYVE-type" evidence="6">
    <location>
        <begin position="1"/>
        <end position="57"/>
    </location>
</feature>
<reference evidence="7 8" key="1">
    <citation type="journal article" date="2019" name="Sci. Rep.">
        <title>Orb-weaving spider Araneus ventricosus genome elucidates the spidroin gene catalogue.</title>
        <authorList>
            <person name="Kono N."/>
            <person name="Nakamura H."/>
            <person name="Ohtoshi R."/>
            <person name="Moran D.A.P."/>
            <person name="Shinohara A."/>
            <person name="Yoshida Y."/>
            <person name="Fujiwara M."/>
            <person name="Mori M."/>
            <person name="Tomita M."/>
            <person name="Arakawa K."/>
        </authorList>
    </citation>
    <scope>NUCLEOTIDE SEQUENCE [LARGE SCALE GENOMIC DNA]</scope>
</reference>
<dbReference type="InterPro" id="IPR000306">
    <property type="entry name" value="Znf_FYVE"/>
</dbReference>
<dbReference type="GO" id="GO:0032266">
    <property type="term" value="F:phosphatidylinositol-3-phosphate binding"/>
    <property type="evidence" value="ECO:0007669"/>
    <property type="project" value="TreeGrafter"/>
</dbReference>
<comment type="caution">
    <text evidence="7">The sequence shown here is derived from an EMBL/GenBank/DDBJ whole genome shotgun (WGS) entry which is preliminary data.</text>
</comment>
<dbReference type="SMART" id="SM00064">
    <property type="entry name" value="FYVE"/>
    <property type="match status" value="1"/>
</dbReference>
<gene>
    <name evidence="7" type="primary">Zfyve19_3</name>
    <name evidence="7" type="ORF">AVEN_68143_1</name>
</gene>
<dbReference type="Pfam" id="PF22586">
    <property type="entry name" value="ANCHR-like_BBOX"/>
    <property type="match status" value="1"/>
</dbReference>
<dbReference type="InterPro" id="IPR011011">
    <property type="entry name" value="Znf_FYVE_PHD"/>
</dbReference>
<evidence type="ECO:0000259" key="6">
    <source>
        <dbReference type="PROSITE" id="PS50178"/>
    </source>
</evidence>
<protein>
    <submittedName>
        <fullName evidence="7">Abscission/NoCut checkpoint regulator</fullName>
    </submittedName>
</protein>
<dbReference type="GO" id="GO:0030496">
    <property type="term" value="C:midbody"/>
    <property type="evidence" value="ECO:0007669"/>
    <property type="project" value="TreeGrafter"/>
</dbReference>
<dbReference type="SUPFAM" id="SSF57903">
    <property type="entry name" value="FYVE/PHD zinc finger"/>
    <property type="match status" value="1"/>
</dbReference>
<evidence type="ECO:0000256" key="4">
    <source>
        <dbReference type="PROSITE-ProRule" id="PRU00091"/>
    </source>
</evidence>
<feature type="coiled-coil region" evidence="5">
    <location>
        <begin position="266"/>
        <end position="323"/>
    </location>
</feature>
<evidence type="ECO:0000256" key="5">
    <source>
        <dbReference type="SAM" id="Coils"/>
    </source>
</evidence>
<keyword evidence="8" id="KW-1185">Reference proteome</keyword>
<dbReference type="InterPro" id="IPR044553">
    <property type="entry name" value="Bbox1_ANCHR"/>
</dbReference>
<name>A0A4Y2NGD4_ARAVE</name>
<organism evidence="7 8">
    <name type="scientific">Araneus ventricosus</name>
    <name type="common">Orbweaver spider</name>
    <name type="synonym">Epeira ventricosa</name>
    <dbReference type="NCBI Taxonomy" id="182803"/>
    <lineage>
        <taxon>Eukaryota</taxon>
        <taxon>Metazoa</taxon>
        <taxon>Ecdysozoa</taxon>
        <taxon>Arthropoda</taxon>
        <taxon>Chelicerata</taxon>
        <taxon>Arachnida</taxon>
        <taxon>Araneae</taxon>
        <taxon>Araneomorphae</taxon>
        <taxon>Entelegynae</taxon>
        <taxon>Araneoidea</taxon>
        <taxon>Araneidae</taxon>
        <taxon>Araneus</taxon>
    </lineage>
</organism>
<dbReference type="GO" id="GO:0009838">
    <property type="term" value="P:abscission"/>
    <property type="evidence" value="ECO:0007669"/>
    <property type="project" value="TreeGrafter"/>
</dbReference>
<dbReference type="CDD" id="cd19817">
    <property type="entry name" value="Bbox1_ANCHR-like"/>
    <property type="match status" value="1"/>
</dbReference>
<keyword evidence="2 4" id="KW-0863">Zinc-finger</keyword>
<evidence type="ECO:0000256" key="1">
    <source>
        <dbReference type="ARBA" id="ARBA00022723"/>
    </source>
</evidence>
<dbReference type="GO" id="GO:0032154">
    <property type="term" value="C:cleavage furrow"/>
    <property type="evidence" value="ECO:0007669"/>
    <property type="project" value="TreeGrafter"/>
</dbReference>
<dbReference type="OrthoDB" id="5407799at2759"/>
<dbReference type="SUPFAM" id="SSF57845">
    <property type="entry name" value="B-box zinc-binding domain"/>
    <property type="match status" value="1"/>
</dbReference>
<keyword evidence="5" id="KW-0175">Coiled coil</keyword>
<keyword evidence="3" id="KW-0862">Zinc</keyword>
<dbReference type="AlphaFoldDB" id="A0A4Y2NGD4"/>
<accession>A0A4Y2NGD4</accession>
<dbReference type="GO" id="GO:0044878">
    <property type="term" value="P:mitotic cytokinesis checkpoint signaling"/>
    <property type="evidence" value="ECO:0007669"/>
    <property type="project" value="TreeGrafter"/>
</dbReference>
<evidence type="ECO:0000313" key="7">
    <source>
        <dbReference type="EMBL" id="GBN38508.1"/>
    </source>
</evidence>
<dbReference type="GO" id="GO:0008270">
    <property type="term" value="F:zinc ion binding"/>
    <property type="evidence" value="ECO:0007669"/>
    <property type="project" value="UniProtKB-KW"/>
</dbReference>
<proteinExistence type="predicted"/>
<dbReference type="Proteomes" id="UP000499080">
    <property type="component" value="Unassembled WGS sequence"/>
</dbReference>
<evidence type="ECO:0000256" key="2">
    <source>
        <dbReference type="ARBA" id="ARBA00022771"/>
    </source>
</evidence>
<dbReference type="Gene3D" id="3.30.40.10">
    <property type="entry name" value="Zinc/RING finger domain, C3HC4 (zinc finger)"/>
    <property type="match status" value="1"/>
</dbReference>
<keyword evidence="1" id="KW-0479">Metal-binding</keyword>
<evidence type="ECO:0000313" key="8">
    <source>
        <dbReference type="Proteomes" id="UP000499080"/>
    </source>
</evidence>
<sequence length="377" mass="42593">MSCYSCSSEFGFLKKEVGCEVCGFSFCSKCCRKRIKSSGHGEDIKVLVCNKCFNEAALSDESKPAAKVSPPLAHKKRMAALKKQSFSVDSSAHIRLKSQFSNETDKDLAERLQKLKRDRVKAASPSESEIEERLAKLKGMDPGRYKAPPIQVFRPTEKITAEEQASNLITQITEEVALDSRLVKPEDEIAARLARLRDEPAPLPKRDTAEFNIPASLAPENLEEMPVGDEYSMMHEESRKFSEMACKEVKELNTDVEYKNLLSSMQKKKETESEDEEEEADKLVEKLLATQLDDVDMEEMDSLNDLDTEKSNAKGNKESMDEEELPWCVICTENAKIRCFGCEGDLYCSRCFKECHDSLDIKDHKTCPYLPPKVPVM</sequence>
<dbReference type="EMBL" id="BGPR01009193">
    <property type="protein sequence ID" value="GBN38508.1"/>
    <property type="molecule type" value="Genomic_DNA"/>
</dbReference>
<dbReference type="PROSITE" id="PS50178">
    <property type="entry name" value="ZF_FYVE"/>
    <property type="match status" value="1"/>
</dbReference>
<dbReference type="InterPro" id="IPR013083">
    <property type="entry name" value="Znf_RING/FYVE/PHD"/>
</dbReference>
<evidence type="ECO:0000256" key="3">
    <source>
        <dbReference type="ARBA" id="ARBA00022833"/>
    </source>
</evidence>
<dbReference type="Pfam" id="PF01363">
    <property type="entry name" value="FYVE"/>
    <property type="match status" value="1"/>
</dbReference>
<dbReference type="PANTHER" id="PTHR46603:SF1">
    <property type="entry name" value="ABSCISSION_NOCUT CHECKPOINT REGULATOR"/>
    <property type="match status" value="1"/>
</dbReference>
<dbReference type="InterPro" id="IPR017455">
    <property type="entry name" value="Znf_FYVE-rel"/>
</dbReference>
<dbReference type="GO" id="GO:0005813">
    <property type="term" value="C:centrosome"/>
    <property type="evidence" value="ECO:0007669"/>
    <property type="project" value="TreeGrafter"/>
</dbReference>